<keyword evidence="3" id="KW-1185">Reference proteome</keyword>
<evidence type="ECO:0000256" key="1">
    <source>
        <dbReference type="SAM" id="MobiDB-lite"/>
    </source>
</evidence>
<gene>
    <name evidence="2" type="ORF">NE237_028441</name>
</gene>
<comment type="caution">
    <text evidence="2">The sequence shown here is derived from an EMBL/GenBank/DDBJ whole genome shotgun (WGS) entry which is preliminary data.</text>
</comment>
<organism evidence="2 3">
    <name type="scientific">Protea cynaroides</name>
    <dbReference type="NCBI Taxonomy" id="273540"/>
    <lineage>
        <taxon>Eukaryota</taxon>
        <taxon>Viridiplantae</taxon>
        <taxon>Streptophyta</taxon>
        <taxon>Embryophyta</taxon>
        <taxon>Tracheophyta</taxon>
        <taxon>Spermatophyta</taxon>
        <taxon>Magnoliopsida</taxon>
        <taxon>Proteales</taxon>
        <taxon>Proteaceae</taxon>
        <taxon>Protea</taxon>
    </lineage>
</organism>
<name>A0A9Q0GTT6_9MAGN</name>
<sequence length="127" mass="14035">MKEEELKRNQIKMPSDNNNIDEDKLSQIALQEQAKIDLNYQKPEASKALKPIVNLVQSHLLPTQWSTTGFLLSYVLGEEPGPVGRISIASVEGEPGLTEDDLRVLHRLVQALAAAEQAAASCWSLGW</sequence>
<feature type="region of interest" description="Disordered" evidence="1">
    <location>
        <begin position="1"/>
        <end position="22"/>
    </location>
</feature>
<reference evidence="2" key="1">
    <citation type="journal article" date="2023" name="Plant J.">
        <title>The genome of the king protea, Protea cynaroides.</title>
        <authorList>
            <person name="Chang J."/>
            <person name="Duong T.A."/>
            <person name="Schoeman C."/>
            <person name="Ma X."/>
            <person name="Roodt D."/>
            <person name="Barker N."/>
            <person name="Li Z."/>
            <person name="Van de Peer Y."/>
            <person name="Mizrachi E."/>
        </authorList>
    </citation>
    <scope>NUCLEOTIDE SEQUENCE</scope>
    <source>
        <tissue evidence="2">Young leaves</tissue>
    </source>
</reference>
<dbReference type="EMBL" id="JAMYWD010000012">
    <property type="protein sequence ID" value="KAJ4951609.1"/>
    <property type="molecule type" value="Genomic_DNA"/>
</dbReference>
<proteinExistence type="predicted"/>
<dbReference type="AlphaFoldDB" id="A0A9Q0GTT6"/>
<dbReference type="Proteomes" id="UP001141806">
    <property type="component" value="Unassembled WGS sequence"/>
</dbReference>
<accession>A0A9Q0GTT6</accession>
<protein>
    <submittedName>
        <fullName evidence="2">Uncharacterized protein</fullName>
    </submittedName>
</protein>
<evidence type="ECO:0000313" key="3">
    <source>
        <dbReference type="Proteomes" id="UP001141806"/>
    </source>
</evidence>
<evidence type="ECO:0000313" key="2">
    <source>
        <dbReference type="EMBL" id="KAJ4951609.1"/>
    </source>
</evidence>